<evidence type="ECO:0000313" key="1">
    <source>
        <dbReference type="EMBL" id="KCW53126.1"/>
    </source>
</evidence>
<accession>A0A059AHI1</accession>
<dbReference type="InParanoid" id="A0A059AHI1"/>
<dbReference type="Gramene" id="KCW53126">
    <property type="protein sequence ID" value="KCW53126"/>
    <property type="gene ID" value="EUGRSUZ_J02418"/>
</dbReference>
<protein>
    <submittedName>
        <fullName evidence="1">Uncharacterized protein</fullName>
    </submittedName>
</protein>
<proteinExistence type="predicted"/>
<dbReference type="EMBL" id="KK198762">
    <property type="protein sequence ID" value="KCW53126.1"/>
    <property type="molecule type" value="Genomic_DNA"/>
</dbReference>
<reference evidence="1" key="1">
    <citation type="submission" date="2013-07" db="EMBL/GenBank/DDBJ databases">
        <title>The genome of Eucalyptus grandis.</title>
        <authorList>
            <person name="Schmutz J."/>
            <person name="Hayes R."/>
            <person name="Myburg A."/>
            <person name="Tuskan G."/>
            <person name="Grattapaglia D."/>
            <person name="Rokhsar D.S."/>
        </authorList>
    </citation>
    <scope>NUCLEOTIDE SEQUENCE</scope>
    <source>
        <tissue evidence="1">Leaf extractions</tissue>
    </source>
</reference>
<dbReference type="AlphaFoldDB" id="A0A059AHI1"/>
<organism evidence="1">
    <name type="scientific">Eucalyptus grandis</name>
    <name type="common">Flooded gum</name>
    <dbReference type="NCBI Taxonomy" id="71139"/>
    <lineage>
        <taxon>Eukaryota</taxon>
        <taxon>Viridiplantae</taxon>
        <taxon>Streptophyta</taxon>
        <taxon>Embryophyta</taxon>
        <taxon>Tracheophyta</taxon>
        <taxon>Spermatophyta</taxon>
        <taxon>Magnoliopsida</taxon>
        <taxon>eudicotyledons</taxon>
        <taxon>Gunneridae</taxon>
        <taxon>Pentapetalae</taxon>
        <taxon>rosids</taxon>
        <taxon>malvids</taxon>
        <taxon>Myrtales</taxon>
        <taxon>Myrtaceae</taxon>
        <taxon>Myrtoideae</taxon>
        <taxon>Eucalypteae</taxon>
        <taxon>Eucalyptus</taxon>
    </lineage>
</organism>
<name>A0A059AHI1_EUCGR</name>
<sequence length="76" mass="9180">MRDCSKYGKFFNLTRCQSSQQKVRAILISSEFTYQFSPTRKMGWLRWTQCNERYRQVQAQKYLFGNTHLMIGILIF</sequence>
<gene>
    <name evidence="1" type="ORF">EUGRSUZ_J02418</name>
</gene>